<sequence length="470" mass="54161">MDDNDLSSEIHKYNMETLLDCIDDIVLIVNEDKVVENVNNAFYKLTNIDGKKFIGENIWALKEKGIMEQSIILSVFESKKVLSMDVTYNNGSIVTYTAIPVLDEKREITKVIATGRDITYLCRLKEKLQKVNKEKQIYMKKLQKYMKQNNVVYSSEKMTKVFSIANRASKTNSPIFITGESGVGKEEIAKFIYTNSNRKDKPFITINCAAIPPQLLESEFFGYEEGAFTGAKKGGRKGLLEEANKGTVFLDEIGELNIEMQSKLLRVLQENKMLRVGGNKYISLDIRYICATNLSFDSLLNNSKFRQDLYYRLCVIPINVPPLRERREDIVPLISYFLSMYNKKYDRNIKLSKFVIKKLYTYEWLGNIRELKNIIERLVVLSEEDEVKEEEFNIATRLEQSTNNKKNIKEPISINEMINLNDAYKRVDQILINKALKQSKTINKAATLLGINPSTIYRKIKKGDITINKA</sequence>
<dbReference type="SUPFAM" id="SSF46689">
    <property type="entry name" value="Homeodomain-like"/>
    <property type="match status" value="1"/>
</dbReference>
<dbReference type="Pfam" id="PF00158">
    <property type="entry name" value="Sigma54_activat"/>
    <property type="match status" value="1"/>
</dbReference>
<dbReference type="SUPFAM" id="SSF55785">
    <property type="entry name" value="PYP-like sensor domain (PAS domain)"/>
    <property type="match status" value="1"/>
</dbReference>
<dbReference type="Proteomes" id="UP001501510">
    <property type="component" value="Unassembled WGS sequence"/>
</dbReference>
<dbReference type="InterPro" id="IPR003593">
    <property type="entry name" value="AAA+_ATPase"/>
</dbReference>
<dbReference type="Gene3D" id="3.40.50.300">
    <property type="entry name" value="P-loop containing nucleotide triphosphate hydrolases"/>
    <property type="match status" value="1"/>
</dbReference>
<keyword evidence="4" id="KW-0804">Transcription</keyword>
<dbReference type="EMBL" id="BAAACG010000001">
    <property type="protein sequence ID" value="GAA0732040.1"/>
    <property type="molecule type" value="Genomic_DNA"/>
</dbReference>
<dbReference type="InterPro" id="IPR009057">
    <property type="entry name" value="Homeodomain-like_sf"/>
</dbReference>
<evidence type="ECO:0000259" key="6">
    <source>
        <dbReference type="PROSITE" id="PS50113"/>
    </source>
</evidence>
<dbReference type="PROSITE" id="PS50113">
    <property type="entry name" value="PAC"/>
    <property type="match status" value="1"/>
</dbReference>
<evidence type="ECO:0000313" key="7">
    <source>
        <dbReference type="EMBL" id="GAA0732040.1"/>
    </source>
</evidence>
<reference evidence="7 8" key="1">
    <citation type="journal article" date="2019" name="Int. J. Syst. Evol. Microbiol.">
        <title>The Global Catalogue of Microorganisms (GCM) 10K type strain sequencing project: providing services to taxonomists for standard genome sequencing and annotation.</title>
        <authorList>
            <consortium name="The Broad Institute Genomics Platform"/>
            <consortium name="The Broad Institute Genome Sequencing Center for Infectious Disease"/>
            <person name="Wu L."/>
            <person name="Ma J."/>
        </authorList>
    </citation>
    <scope>NUCLEOTIDE SEQUENCE [LARGE SCALE GENOMIC DNA]</scope>
    <source>
        <strain evidence="7 8">JCM 1407</strain>
    </source>
</reference>
<dbReference type="PROSITE" id="PS50045">
    <property type="entry name" value="SIGMA54_INTERACT_4"/>
    <property type="match status" value="1"/>
</dbReference>
<dbReference type="Pfam" id="PF25601">
    <property type="entry name" value="AAA_lid_14"/>
    <property type="match status" value="1"/>
</dbReference>
<dbReference type="PROSITE" id="PS00676">
    <property type="entry name" value="SIGMA54_INTERACT_2"/>
    <property type="match status" value="1"/>
</dbReference>
<dbReference type="InterPro" id="IPR002197">
    <property type="entry name" value="HTH_Fis"/>
</dbReference>
<comment type="caution">
    <text evidence="7">The sequence shown here is derived from an EMBL/GenBank/DDBJ whole genome shotgun (WGS) entry which is preliminary data.</text>
</comment>
<dbReference type="InterPro" id="IPR027417">
    <property type="entry name" value="P-loop_NTPase"/>
</dbReference>
<feature type="domain" description="Sigma-54 factor interaction" evidence="5">
    <location>
        <begin position="151"/>
        <end position="380"/>
    </location>
</feature>
<proteinExistence type="predicted"/>
<dbReference type="InterPro" id="IPR000700">
    <property type="entry name" value="PAS-assoc_C"/>
</dbReference>
<dbReference type="PANTHER" id="PTHR32071:SF57">
    <property type="entry name" value="C4-DICARBOXYLATE TRANSPORT TRANSCRIPTIONAL REGULATORY PROTEIN DCTD"/>
    <property type="match status" value="1"/>
</dbReference>
<dbReference type="Gene3D" id="3.30.450.20">
    <property type="entry name" value="PAS domain"/>
    <property type="match status" value="1"/>
</dbReference>
<dbReference type="CDD" id="cd00009">
    <property type="entry name" value="AAA"/>
    <property type="match status" value="1"/>
</dbReference>
<feature type="domain" description="PAC" evidence="6">
    <location>
        <begin position="80"/>
        <end position="130"/>
    </location>
</feature>
<dbReference type="RefSeq" id="WP_343757770.1">
    <property type="nucleotide sequence ID" value="NZ_BAAACG010000001.1"/>
</dbReference>
<accession>A0ABN1J8F8</accession>
<evidence type="ECO:0000259" key="5">
    <source>
        <dbReference type="PROSITE" id="PS50045"/>
    </source>
</evidence>
<evidence type="ECO:0000313" key="8">
    <source>
        <dbReference type="Proteomes" id="UP001501510"/>
    </source>
</evidence>
<organism evidence="7 8">
    <name type="scientific">Clostridium oceanicum</name>
    <dbReference type="NCBI Taxonomy" id="1543"/>
    <lineage>
        <taxon>Bacteria</taxon>
        <taxon>Bacillati</taxon>
        <taxon>Bacillota</taxon>
        <taxon>Clostridia</taxon>
        <taxon>Eubacteriales</taxon>
        <taxon>Clostridiaceae</taxon>
        <taxon>Clostridium</taxon>
    </lineage>
</organism>
<dbReference type="PROSITE" id="PS00675">
    <property type="entry name" value="SIGMA54_INTERACT_1"/>
    <property type="match status" value="1"/>
</dbReference>
<keyword evidence="3" id="KW-0805">Transcription regulation</keyword>
<gene>
    <name evidence="7" type="ORF">GCM10008906_01200</name>
</gene>
<keyword evidence="2" id="KW-0067">ATP-binding</keyword>
<dbReference type="InterPro" id="IPR058031">
    <property type="entry name" value="AAA_lid_NorR"/>
</dbReference>
<evidence type="ECO:0000256" key="4">
    <source>
        <dbReference type="ARBA" id="ARBA00023163"/>
    </source>
</evidence>
<evidence type="ECO:0000256" key="1">
    <source>
        <dbReference type="ARBA" id="ARBA00022741"/>
    </source>
</evidence>
<dbReference type="InterPro" id="IPR025943">
    <property type="entry name" value="Sigma_54_int_dom_ATP-bd_2"/>
</dbReference>
<dbReference type="Gene3D" id="1.10.10.60">
    <property type="entry name" value="Homeodomain-like"/>
    <property type="match status" value="1"/>
</dbReference>
<keyword evidence="8" id="KW-1185">Reference proteome</keyword>
<dbReference type="InterPro" id="IPR025662">
    <property type="entry name" value="Sigma_54_int_dom_ATP-bd_1"/>
</dbReference>
<dbReference type="Pfam" id="PF02954">
    <property type="entry name" value="HTH_8"/>
    <property type="match status" value="1"/>
</dbReference>
<dbReference type="PANTHER" id="PTHR32071">
    <property type="entry name" value="TRANSCRIPTIONAL REGULATORY PROTEIN"/>
    <property type="match status" value="1"/>
</dbReference>
<protein>
    <submittedName>
        <fullName evidence="7">Sigma 54-interacting transcriptional regulator</fullName>
    </submittedName>
</protein>
<dbReference type="SUPFAM" id="SSF52540">
    <property type="entry name" value="P-loop containing nucleoside triphosphate hydrolases"/>
    <property type="match status" value="1"/>
</dbReference>
<name>A0ABN1J8F8_9CLOT</name>
<dbReference type="Gene3D" id="1.10.8.60">
    <property type="match status" value="1"/>
</dbReference>
<dbReference type="InterPro" id="IPR002078">
    <property type="entry name" value="Sigma_54_int"/>
</dbReference>
<dbReference type="Pfam" id="PF13426">
    <property type="entry name" value="PAS_9"/>
    <property type="match status" value="1"/>
</dbReference>
<evidence type="ECO:0000256" key="2">
    <source>
        <dbReference type="ARBA" id="ARBA00022840"/>
    </source>
</evidence>
<dbReference type="InterPro" id="IPR000014">
    <property type="entry name" value="PAS"/>
</dbReference>
<dbReference type="SMART" id="SM00382">
    <property type="entry name" value="AAA"/>
    <property type="match status" value="1"/>
</dbReference>
<keyword evidence="1" id="KW-0547">Nucleotide-binding</keyword>
<dbReference type="InterPro" id="IPR035965">
    <property type="entry name" value="PAS-like_dom_sf"/>
</dbReference>
<evidence type="ECO:0000256" key="3">
    <source>
        <dbReference type="ARBA" id="ARBA00023015"/>
    </source>
</evidence>